<keyword evidence="3" id="KW-1185">Reference proteome</keyword>
<evidence type="ECO:0000256" key="1">
    <source>
        <dbReference type="SAM" id="MobiDB-lite"/>
    </source>
</evidence>
<reference evidence="2 3" key="1">
    <citation type="journal article" date="2024" name="Nat. Commun.">
        <title>Phylogenomics reveals the evolutionary origins of lichenization in chlorophyte algae.</title>
        <authorList>
            <person name="Puginier C."/>
            <person name="Libourel C."/>
            <person name="Otte J."/>
            <person name="Skaloud P."/>
            <person name="Haon M."/>
            <person name="Grisel S."/>
            <person name="Petersen M."/>
            <person name="Berrin J.G."/>
            <person name="Delaux P.M."/>
            <person name="Dal Grande F."/>
            <person name="Keller J."/>
        </authorList>
    </citation>
    <scope>NUCLEOTIDE SEQUENCE [LARGE SCALE GENOMIC DNA]</scope>
    <source>
        <strain evidence="2 3">SAG 216-7</strain>
    </source>
</reference>
<gene>
    <name evidence="2" type="ORF">WJX75_007924</name>
</gene>
<protein>
    <submittedName>
        <fullName evidence="2">Uncharacterized protein</fullName>
    </submittedName>
</protein>
<dbReference type="Proteomes" id="UP001491310">
    <property type="component" value="Unassembled WGS sequence"/>
</dbReference>
<dbReference type="EMBL" id="JALJOT010000008">
    <property type="protein sequence ID" value="KAK9908443.1"/>
    <property type="molecule type" value="Genomic_DNA"/>
</dbReference>
<feature type="compositionally biased region" description="Basic residues" evidence="1">
    <location>
        <begin position="187"/>
        <end position="197"/>
    </location>
</feature>
<organism evidence="2 3">
    <name type="scientific">Coccomyxa subellipsoidea</name>
    <dbReference type="NCBI Taxonomy" id="248742"/>
    <lineage>
        <taxon>Eukaryota</taxon>
        <taxon>Viridiplantae</taxon>
        <taxon>Chlorophyta</taxon>
        <taxon>core chlorophytes</taxon>
        <taxon>Trebouxiophyceae</taxon>
        <taxon>Trebouxiophyceae incertae sedis</taxon>
        <taxon>Coccomyxaceae</taxon>
        <taxon>Coccomyxa</taxon>
    </lineage>
</organism>
<evidence type="ECO:0000313" key="2">
    <source>
        <dbReference type="EMBL" id="KAK9908443.1"/>
    </source>
</evidence>
<accession>A0ABR2YNH2</accession>
<feature type="region of interest" description="Disordered" evidence="1">
    <location>
        <begin position="1"/>
        <end position="24"/>
    </location>
</feature>
<evidence type="ECO:0000313" key="3">
    <source>
        <dbReference type="Proteomes" id="UP001491310"/>
    </source>
</evidence>
<feature type="compositionally biased region" description="Polar residues" evidence="1">
    <location>
        <begin position="146"/>
        <end position="162"/>
    </location>
</feature>
<feature type="region of interest" description="Disordered" evidence="1">
    <location>
        <begin position="141"/>
        <end position="242"/>
    </location>
</feature>
<sequence length="242" mass="24779">MRSAGHSGQPVSSGDGPPRAKRARRDAVTRVWEWLDVSVSREASLTLGGADFGHMHLSEGSSATTAVTAAPPCDTVEPCVSSLPDGQPLGEASDGLLLQPGSLNTTAHIDRALLRSGSAAQGPDEASSKRHEAVSSPAHFTLEARGSSTPVAPVTGQPSNDNGPPGDEAAAGSAPRAEGTGADARRVTRQNSRKRKHDRDCDDGGSREAAFPSSIPARLEQASEREQGVAAATPGDPKAVGV</sequence>
<comment type="caution">
    <text evidence="2">The sequence shown here is derived from an EMBL/GenBank/DDBJ whole genome shotgun (WGS) entry which is preliminary data.</text>
</comment>
<name>A0ABR2YNH2_9CHLO</name>
<proteinExistence type="predicted"/>